<dbReference type="Proteomes" id="UP000259762">
    <property type="component" value="Chromosome"/>
</dbReference>
<gene>
    <name evidence="3" type="ORF">AOV_00875</name>
</gene>
<feature type="domain" description="Bacterial EndoU nuclease" evidence="2">
    <location>
        <begin position="168"/>
        <end position="294"/>
    </location>
</feature>
<proteinExistence type="predicted"/>
<dbReference type="AlphaFoldDB" id="A0A2Z4VC44"/>
<sequence>MFLEIIMRASNITTLISVFCACAGAHPFLALSGAADNPSSGDRYTLGEDMLEKGKEGGNANVLATLHVNDCRHGNAGFNPFFKTEADDMCKLPHAPQMRKFDEAILGMCGDWGYIPSERDFLNVLDGSYATGAAQRIYDELNHEVFTADADFALFKEELAELWFGGNGAANVFCGVPSSEELRGMHFYGRYLEAQDKQWAGRNYDGLENADDWDFAPSIRFVIPGGGVSVSNKEEVEVDFSHADDIIIRATKAYKGLAPNLLYDEGKLCFYKSDDGHVYALVAAKDAIITFYPTMAPDPICASGANTVQCDCMNYLEGGKPTLRGH</sequence>
<keyword evidence="1" id="KW-0378">Hydrolase</keyword>
<reference evidence="4" key="1">
    <citation type="submission" date="2018-06" db="EMBL/GenBank/DDBJ databases">
        <title>The Anaplasma ovis genome reveals a high proportion of pseudogenes.</title>
        <authorList>
            <person name="Liu Z."/>
            <person name="Peasley A.M."/>
            <person name="Yang J."/>
            <person name="Li Y."/>
            <person name="Guan G."/>
            <person name="Luo J."/>
            <person name="Yin H."/>
            <person name="Brayton K.A."/>
        </authorList>
    </citation>
    <scope>NUCLEOTIDE SEQUENCE [LARGE SCALE GENOMIC DNA]</scope>
    <source>
        <strain evidence="4">Haibei</strain>
    </source>
</reference>
<evidence type="ECO:0000259" key="2">
    <source>
        <dbReference type="Pfam" id="PF14436"/>
    </source>
</evidence>
<evidence type="ECO:0000313" key="3">
    <source>
        <dbReference type="EMBL" id="AWZ18657.1"/>
    </source>
</evidence>
<dbReference type="GO" id="GO:0016787">
    <property type="term" value="F:hydrolase activity"/>
    <property type="evidence" value="ECO:0007669"/>
    <property type="project" value="UniProtKB-KW"/>
</dbReference>
<dbReference type="InterPro" id="IPR029501">
    <property type="entry name" value="EndoU_bac"/>
</dbReference>
<dbReference type="GO" id="GO:0004540">
    <property type="term" value="F:RNA nuclease activity"/>
    <property type="evidence" value="ECO:0007669"/>
    <property type="project" value="UniProtKB-ARBA"/>
</dbReference>
<dbReference type="Pfam" id="PF14436">
    <property type="entry name" value="EndoU_bacteria"/>
    <property type="match status" value="1"/>
</dbReference>
<dbReference type="KEGG" id="aoh:AOV_00875"/>
<evidence type="ECO:0000313" key="4">
    <source>
        <dbReference type="Proteomes" id="UP000259762"/>
    </source>
</evidence>
<dbReference type="GO" id="GO:0004519">
    <property type="term" value="F:endonuclease activity"/>
    <property type="evidence" value="ECO:0007669"/>
    <property type="project" value="InterPro"/>
</dbReference>
<accession>A0A2Z4VC44</accession>
<name>A0A2Z4VC44_9RICK</name>
<reference evidence="3 4" key="2">
    <citation type="journal article" date="2019" name="BMC Genomics">
        <title>The Anaplasma ovis genome reveals a high proportion of pseudogenes.</title>
        <authorList>
            <person name="Liu Z."/>
            <person name="Peasley A.M."/>
            <person name="Yang J."/>
            <person name="Li Y."/>
            <person name="Guan G."/>
            <person name="Luo J."/>
            <person name="Yin H."/>
            <person name="Brayton K.A."/>
        </authorList>
    </citation>
    <scope>NUCLEOTIDE SEQUENCE [LARGE SCALE GENOMIC DNA]</scope>
    <source>
        <strain evidence="3 4">Haibei</strain>
    </source>
</reference>
<dbReference type="EMBL" id="CP015994">
    <property type="protein sequence ID" value="AWZ18657.1"/>
    <property type="molecule type" value="Genomic_DNA"/>
</dbReference>
<evidence type="ECO:0000256" key="1">
    <source>
        <dbReference type="ARBA" id="ARBA00022801"/>
    </source>
</evidence>
<protein>
    <recommendedName>
        <fullName evidence="2">Bacterial EndoU nuclease domain-containing protein</fullName>
    </recommendedName>
</protein>
<keyword evidence="4" id="KW-1185">Reference proteome</keyword>
<dbReference type="InterPro" id="IPR037227">
    <property type="entry name" value="EndoU-like"/>
</dbReference>
<organism evidence="3 4">
    <name type="scientific">Anaplasma ovis str. Haibei</name>
    <dbReference type="NCBI Taxonomy" id="1248439"/>
    <lineage>
        <taxon>Bacteria</taxon>
        <taxon>Pseudomonadati</taxon>
        <taxon>Pseudomonadota</taxon>
        <taxon>Alphaproteobacteria</taxon>
        <taxon>Rickettsiales</taxon>
        <taxon>Anaplasmataceae</taxon>
        <taxon>Anaplasma</taxon>
    </lineage>
</organism>
<dbReference type="SUPFAM" id="SSF142877">
    <property type="entry name" value="EndoU-like"/>
    <property type="match status" value="1"/>
</dbReference>